<dbReference type="AlphaFoldDB" id="A0A5R9FAU6"/>
<keyword evidence="2" id="KW-1185">Reference proteome</keyword>
<dbReference type="Proteomes" id="UP000308230">
    <property type="component" value="Unassembled WGS sequence"/>
</dbReference>
<evidence type="ECO:0000313" key="2">
    <source>
        <dbReference type="Proteomes" id="UP000308230"/>
    </source>
</evidence>
<comment type="caution">
    <text evidence="1">The sequence shown here is derived from an EMBL/GenBank/DDBJ whole genome shotgun (WGS) entry which is preliminary data.</text>
</comment>
<proteinExistence type="predicted"/>
<name>A0A5R9FAU6_9BACL</name>
<dbReference type="RefSeq" id="WP_171016651.1">
    <property type="nucleotide sequence ID" value="NZ_SWLG01000001.1"/>
</dbReference>
<protein>
    <recommendedName>
        <fullName evidence="3">IrrE N-terminal-like domain-containing protein</fullName>
    </recommendedName>
</protein>
<evidence type="ECO:0000313" key="1">
    <source>
        <dbReference type="EMBL" id="TLS39316.1"/>
    </source>
</evidence>
<accession>A0A5R9FAU6</accession>
<organism evidence="1 2">
    <name type="scientific">Exobacillus caeni</name>
    <dbReference type="NCBI Taxonomy" id="2574798"/>
    <lineage>
        <taxon>Bacteria</taxon>
        <taxon>Bacillati</taxon>
        <taxon>Bacillota</taxon>
        <taxon>Bacilli</taxon>
        <taxon>Bacillales</taxon>
        <taxon>Guptibacillaceae</taxon>
        <taxon>Exobacillus</taxon>
    </lineage>
</organism>
<dbReference type="EMBL" id="SWLG01000001">
    <property type="protein sequence ID" value="TLS39316.1"/>
    <property type="molecule type" value="Genomic_DNA"/>
</dbReference>
<reference evidence="1 2" key="1">
    <citation type="submission" date="2019-04" db="EMBL/GenBank/DDBJ databases">
        <title>Bacillus caeni sp. nov., a bacterium isolated from mangrove sediment.</title>
        <authorList>
            <person name="Huang H."/>
            <person name="Mo K."/>
            <person name="Hu Y."/>
        </authorList>
    </citation>
    <scope>NUCLEOTIDE SEQUENCE [LARGE SCALE GENOMIC DNA]</scope>
    <source>
        <strain evidence="1 2">HB172195</strain>
    </source>
</reference>
<sequence>MKASGRNIDVFIEGNFPDNRMVGGKYAIDSDSITIYTEEIKKQCKLIFSSLARFEDYLKIVFAHELGHAQDKELEKLINKRKNAKNSYEKDQLSLKIEQNAWDYAKSILPFMDDAFFNKIVDVSLEAYRNKISRTAS</sequence>
<gene>
    <name evidence="1" type="ORF">FCL54_03155</name>
</gene>
<evidence type="ECO:0008006" key="3">
    <source>
        <dbReference type="Google" id="ProtNLM"/>
    </source>
</evidence>